<dbReference type="Pfam" id="PF12835">
    <property type="entry name" value="Integrase_1"/>
    <property type="match status" value="1"/>
</dbReference>
<accession>K7TFH6</accession>
<dbReference type="EMBL" id="JX569338">
    <property type="protein sequence ID" value="AFW03510.1"/>
    <property type="molecule type" value="Genomic_DNA"/>
</dbReference>
<keyword evidence="1" id="KW-0233">DNA recombination</keyword>
<dbReference type="RefSeq" id="WP_015077964.1">
    <property type="nucleotide sequence ID" value="NC_019426.1"/>
</dbReference>
<dbReference type="InterPro" id="IPR011010">
    <property type="entry name" value="DNA_brk_join_enz"/>
</dbReference>
<evidence type="ECO:0000259" key="2">
    <source>
        <dbReference type="Pfam" id="PF12835"/>
    </source>
</evidence>
<name>K7TFH6_9GAMM</name>
<dbReference type="GO" id="GO:0003677">
    <property type="term" value="F:DNA binding"/>
    <property type="evidence" value="ECO:0007669"/>
    <property type="project" value="InterPro"/>
</dbReference>
<reference evidence="3" key="1">
    <citation type="journal article" date="2013" name="BMC Microbiol.">
        <title>Characterization of Halomonas sp. ZM3 isolated from the Zelazny Most post-flotation waste reservoir, with a special focus on its mobile DNA.</title>
        <authorList>
            <person name="Dziewit L."/>
            <person name="Pyzik A."/>
            <person name="Matlakowska R."/>
            <person name="Baj J."/>
            <person name="Szuplewska M."/>
            <person name="Bartosik D."/>
        </authorList>
    </citation>
    <scope>NUCLEOTIDE SEQUENCE</scope>
    <source>
        <strain evidence="3">ZM3</strain>
        <plasmid evidence="3">pZM3H1</plasmid>
    </source>
</reference>
<evidence type="ECO:0000313" key="3">
    <source>
        <dbReference type="EMBL" id="AFW03510.1"/>
    </source>
</evidence>
<dbReference type="Gene3D" id="1.10.443.10">
    <property type="entry name" value="Intergrase catalytic core"/>
    <property type="match status" value="1"/>
</dbReference>
<evidence type="ECO:0000256" key="1">
    <source>
        <dbReference type="ARBA" id="ARBA00023172"/>
    </source>
</evidence>
<dbReference type="InterPro" id="IPR013762">
    <property type="entry name" value="Integrase-like_cat_sf"/>
</dbReference>
<organism evidence="3">
    <name type="scientific">Halomonas sp. ZM3</name>
    <dbReference type="NCBI Taxonomy" id="1250400"/>
    <lineage>
        <taxon>Bacteria</taxon>
        <taxon>Pseudomonadati</taxon>
        <taxon>Pseudomonadota</taxon>
        <taxon>Gammaproteobacteria</taxon>
        <taxon>Oceanospirillales</taxon>
        <taxon>Halomonadaceae</taxon>
        <taxon>Halomonas</taxon>
    </lineage>
</organism>
<feature type="domain" description="Integrase catalytic" evidence="2">
    <location>
        <begin position="138"/>
        <end position="267"/>
    </location>
</feature>
<dbReference type="AlphaFoldDB" id="K7TFH6"/>
<dbReference type="InterPro" id="IPR024456">
    <property type="entry name" value="Integrase_catalytic_putative"/>
</dbReference>
<dbReference type="SUPFAM" id="SSF56349">
    <property type="entry name" value="DNA breaking-rejoining enzymes"/>
    <property type="match status" value="1"/>
</dbReference>
<protein>
    <submittedName>
        <fullName evidence="3">Phage integrase</fullName>
    </submittedName>
</protein>
<proteinExistence type="predicted"/>
<dbReference type="GO" id="GO:0015074">
    <property type="term" value="P:DNA integration"/>
    <property type="evidence" value="ECO:0007669"/>
    <property type="project" value="InterPro"/>
</dbReference>
<dbReference type="GO" id="GO:0006310">
    <property type="term" value="P:DNA recombination"/>
    <property type="evidence" value="ECO:0007669"/>
    <property type="project" value="UniProtKB-KW"/>
</dbReference>
<sequence length="317" mass="33683">MARANNYGLKTRDLAKAGAFAANRAAREGATSYASAAALGDRWQAFAAYAKGEGVRRMEHVTAQLAAAYGQGIAARVEAGELSASYGQNLVSAVNSVMRLASQGQWQSVSPTKDCGIEKRSNVRQEAPQGIERGIVATVADTLRSSGQERGAAVVELARALGLRSKEASLIDARGALRQVLSQPPDQRSVSIISGTKGGRARTIPVTSQQQIEALTRAADAQDGARSLVPPEQSWREWQEGGLRNAREALQAAGVGRIHELRAAYAAERYQQITGHLPPMLGGLASREDDRAARLTIAEELGHSRVAIMTAYIGRSA</sequence>
<keyword evidence="3" id="KW-0614">Plasmid</keyword>
<geneLocation type="plasmid" evidence="3">
    <name>pZM3H1</name>
</geneLocation>